<keyword evidence="4" id="KW-0732">Signal</keyword>
<dbReference type="InterPro" id="IPR005950">
    <property type="entry name" value="ModA"/>
</dbReference>
<evidence type="ECO:0000313" key="7">
    <source>
        <dbReference type="Proteomes" id="UP000215459"/>
    </source>
</evidence>
<accession>A0A235B3P8</accession>
<proteinExistence type="inferred from homology"/>
<dbReference type="GO" id="GO:0046872">
    <property type="term" value="F:metal ion binding"/>
    <property type="evidence" value="ECO:0007669"/>
    <property type="project" value="UniProtKB-KW"/>
</dbReference>
<dbReference type="NCBIfam" id="TIGR01256">
    <property type="entry name" value="modA"/>
    <property type="match status" value="1"/>
</dbReference>
<dbReference type="OrthoDB" id="9785015at2"/>
<comment type="caution">
    <text evidence="6">The sequence shown here is derived from an EMBL/GenBank/DDBJ whole genome shotgun (WGS) entry which is preliminary data.</text>
</comment>
<evidence type="ECO:0000313" key="6">
    <source>
        <dbReference type="EMBL" id="OYD06904.1"/>
    </source>
</evidence>
<dbReference type="InterPro" id="IPR050682">
    <property type="entry name" value="ModA/WtpA"/>
</dbReference>
<dbReference type="AlphaFoldDB" id="A0A235B3P8"/>
<feature type="binding site" evidence="5">
    <location>
        <position position="169"/>
    </location>
    <ligand>
        <name>molybdate</name>
        <dbReference type="ChEBI" id="CHEBI:36264"/>
    </ligand>
</feature>
<reference evidence="6 7" key="1">
    <citation type="submission" date="2017-07" db="EMBL/GenBank/DDBJ databases">
        <title>The genome sequence of Paludifilum halophilum highlights mechanisms for microbial adaptation to high salt environemnts.</title>
        <authorList>
            <person name="Belbahri L."/>
        </authorList>
    </citation>
    <scope>NUCLEOTIDE SEQUENCE [LARGE SCALE GENOMIC DNA]</scope>
    <source>
        <strain evidence="6 7">DSM 102817</strain>
    </source>
</reference>
<dbReference type="PIRSF" id="PIRSF004846">
    <property type="entry name" value="ModA"/>
    <property type="match status" value="1"/>
</dbReference>
<dbReference type="SUPFAM" id="SSF53850">
    <property type="entry name" value="Periplasmic binding protein-like II"/>
    <property type="match status" value="1"/>
</dbReference>
<dbReference type="CDD" id="cd13537">
    <property type="entry name" value="PBP2_YvgL_like"/>
    <property type="match status" value="1"/>
</dbReference>
<keyword evidence="2 5" id="KW-0500">Molybdenum</keyword>
<dbReference type="Proteomes" id="UP000215459">
    <property type="component" value="Unassembled WGS sequence"/>
</dbReference>
<feature type="binding site" evidence="5">
    <location>
        <position position="87"/>
    </location>
    <ligand>
        <name>molybdate</name>
        <dbReference type="ChEBI" id="CHEBI:36264"/>
    </ligand>
</feature>
<dbReference type="FunFam" id="3.40.190.10:FF:000035">
    <property type="entry name" value="Molybdate ABC transporter substrate-binding protein"/>
    <property type="match status" value="1"/>
</dbReference>
<evidence type="ECO:0000256" key="4">
    <source>
        <dbReference type="ARBA" id="ARBA00022729"/>
    </source>
</evidence>
<dbReference type="GO" id="GO:0030973">
    <property type="term" value="F:molybdate ion binding"/>
    <property type="evidence" value="ECO:0007669"/>
    <property type="project" value="UniProtKB-ARBA"/>
</dbReference>
<feature type="binding site" evidence="5">
    <location>
        <position position="214"/>
    </location>
    <ligand>
        <name>molybdate</name>
        <dbReference type="ChEBI" id="CHEBI:36264"/>
    </ligand>
</feature>
<dbReference type="GO" id="GO:1901359">
    <property type="term" value="F:tungstate binding"/>
    <property type="evidence" value="ECO:0007669"/>
    <property type="project" value="UniProtKB-ARBA"/>
</dbReference>
<feature type="binding site" evidence="5">
    <location>
        <position position="196"/>
    </location>
    <ligand>
        <name>molybdate</name>
        <dbReference type="ChEBI" id="CHEBI:36264"/>
    </ligand>
</feature>
<keyword evidence="7" id="KW-1185">Reference proteome</keyword>
<comment type="similarity">
    <text evidence="1">Belongs to the bacterial solute-binding protein ModA family.</text>
</comment>
<protein>
    <submittedName>
        <fullName evidence="6">Molybdate ABC transporter substrate-binding protein</fullName>
    </submittedName>
</protein>
<dbReference type="GO" id="GO:0015689">
    <property type="term" value="P:molybdate ion transport"/>
    <property type="evidence" value="ECO:0007669"/>
    <property type="project" value="InterPro"/>
</dbReference>
<dbReference type="InterPro" id="IPR041879">
    <property type="entry name" value="YvgL-like_PBP2"/>
</dbReference>
<organism evidence="6 7">
    <name type="scientific">Paludifilum halophilum</name>
    <dbReference type="NCBI Taxonomy" id="1642702"/>
    <lineage>
        <taxon>Bacteria</taxon>
        <taxon>Bacillati</taxon>
        <taxon>Bacillota</taxon>
        <taxon>Bacilli</taxon>
        <taxon>Bacillales</taxon>
        <taxon>Thermoactinomycetaceae</taxon>
        <taxon>Paludifilum</taxon>
    </lineage>
</organism>
<dbReference type="Pfam" id="PF13531">
    <property type="entry name" value="SBP_bac_11"/>
    <property type="match status" value="1"/>
</dbReference>
<dbReference type="EMBL" id="NOWF01000008">
    <property type="protein sequence ID" value="OYD06904.1"/>
    <property type="molecule type" value="Genomic_DNA"/>
</dbReference>
<sequence>MVDSVYIDRVMLNLDGGSRMKRKVSVSVAVLLVWTGIAAGCNPSFSQKRVELHILAASSLTEAVKELETVYEASQPEIDIVVSYASSGKLKQQIEQGAPADVFLSAGEKEVKELERKGLVNPAERADLLRNELVLIIPEEGRQPVKKFENLADSPVDKLALGLPETVPAGRYAMEALRGTDQWNDLRSRVVYGGNVRQVLSHVAAGNADAGLVYRTDLSASRSVKVADVVPPDTYPPIRYPAAVIEGSDHPKQARSFYRWLKGKKAQSIFKKHGFKGAAASE</sequence>
<evidence type="ECO:0000256" key="3">
    <source>
        <dbReference type="ARBA" id="ARBA00022723"/>
    </source>
</evidence>
<dbReference type="Gene3D" id="3.40.190.10">
    <property type="entry name" value="Periplasmic binding protein-like II"/>
    <property type="match status" value="2"/>
</dbReference>
<gene>
    <name evidence="6" type="primary">modA</name>
    <name evidence="6" type="ORF">CHM34_13260</name>
</gene>
<feature type="binding site" evidence="5">
    <location>
        <position position="59"/>
    </location>
    <ligand>
        <name>molybdate</name>
        <dbReference type="ChEBI" id="CHEBI:36264"/>
    </ligand>
</feature>
<keyword evidence="3 5" id="KW-0479">Metal-binding</keyword>
<evidence type="ECO:0000256" key="2">
    <source>
        <dbReference type="ARBA" id="ARBA00022505"/>
    </source>
</evidence>
<evidence type="ECO:0000256" key="1">
    <source>
        <dbReference type="ARBA" id="ARBA00009175"/>
    </source>
</evidence>
<dbReference type="PANTHER" id="PTHR30632:SF0">
    <property type="entry name" value="SULFATE-BINDING PROTEIN"/>
    <property type="match status" value="1"/>
</dbReference>
<evidence type="ECO:0000256" key="5">
    <source>
        <dbReference type="PIRSR" id="PIRSR004846-1"/>
    </source>
</evidence>
<dbReference type="PANTHER" id="PTHR30632">
    <property type="entry name" value="MOLYBDATE-BINDING PERIPLASMIC PROTEIN"/>
    <property type="match status" value="1"/>
</dbReference>
<name>A0A235B3P8_9BACL</name>